<comment type="subcellular location">
    <subcellularLocation>
        <location evidence="1 10">Cytoplasm</location>
    </subcellularLocation>
</comment>
<feature type="domain" description="Ribosomal RNA small subunit methyltransferase E methyltransferase" evidence="11">
    <location>
        <begin position="73"/>
        <end position="229"/>
    </location>
</feature>
<dbReference type="InterPro" id="IPR029028">
    <property type="entry name" value="Alpha/beta_knot_MTases"/>
</dbReference>
<comment type="similarity">
    <text evidence="2 10">Belongs to the RNA methyltransferase RsmE family.</text>
</comment>
<keyword evidence="3 10" id="KW-0963">Cytoplasm</keyword>
<comment type="catalytic activity">
    <reaction evidence="9 10">
        <text>uridine(1498) in 16S rRNA + S-adenosyl-L-methionine = N(3)-methyluridine(1498) in 16S rRNA + S-adenosyl-L-homocysteine + H(+)</text>
        <dbReference type="Rhea" id="RHEA:42920"/>
        <dbReference type="Rhea" id="RHEA-COMP:10283"/>
        <dbReference type="Rhea" id="RHEA-COMP:10284"/>
        <dbReference type="ChEBI" id="CHEBI:15378"/>
        <dbReference type="ChEBI" id="CHEBI:57856"/>
        <dbReference type="ChEBI" id="CHEBI:59789"/>
        <dbReference type="ChEBI" id="CHEBI:65315"/>
        <dbReference type="ChEBI" id="CHEBI:74502"/>
        <dbReference type="EC" id="2.1.1.193"/>
    </reaction>
</comment>
<evidence type="ECO:0000256" key="3">
    <source>
        <dbReference type="ARBA" id="ARBA00022490"/>
    </source>
</evidence>
<evidence type="ECO:0000313" key="13">
    <source>
        <dbReference type="EMBL" id="QDH80169.1"/>
    </source>
</evidence>
<keyword evidence="5 10" id="KW-0489">Methyltransferase</keyword>
<evidence type="ECO:0000256" key="9">
    <source>
        <dbReference type="ARBA" id="ARBA00047944"/>
    </source>
</evidence>
<dbReference type="Pfam" id="PF20260">
    <property type="entry name" value="PUA_4"/>
    <property type="match status" value="1"/>
</dbReference>
<dbReference type="OrthoDB" id="9815641at2"/>
<proteinExistence type="inferred from homology"/>
<dbReference type="Gene3D" id="3.40.1280.10">
    <property type="match status" value="1"/>
</dbReference>
<dbReference type="GO" id="GO:0070042">
    <property type="term" value="F:rRNA (uridine-N3-)-methyltransferase activity"/>
    <property type="evidence" value="ECO:0007669"/>
    <property type="project" value="TreeGrafter"/>
</dbReference>
<protein>
    <recommendedName>
        <fullName evidence="10">Ribosomal RNA small subunit methyltransferase E</fullName>
        <ecNumber evidence="10">2.1.1.193</ecNumber>
    </recommendedName>
</protein>
<keyword evidence="14" id="KW-1185">Reference proteome</keyword>
<dbReference type="PANTHER" id="PTHR30027:SF3">
    <property type="entry name" value="16S RRNA (URACIL(1498)-N(3))-METHYLTRANSFERASE"/>
    <property type="match status" value="1"/>
</dbReference>
<evidence type="ECO:0000259" key="12">
    <source>
        <dbReference type="Pfam" id="PF20260"/>
    </source>
</evidence>
<dbReference type="Proteomes" id="UP000316614">
    <property type="component" value="Chromosome"/>
</dbReference>
<evidence type="ECO:0000256" key="1">
    <source>
        <dbReference type="ARBA" id="ARBA00004496"/>
    </source>
</evidence>
<dbReference type="GO" id="GO:0070475">
    <property type="term" value="P:rRNA base methylation"/>
    <property type="evidence" value="ECO:0007669"/>
    <property type="project" value="TreeGrafter"/>
</dbReference>
<dbReference type="NCBIfam" id="NF008702">
    <property type="entry name" value="PRK11713.6-1"/>
    <property type="match status" value="1"/>
</dbReference>
<feature type="domain" description="Ribosomal RNA small subunit methyltransferase E PUA-like" evidence="12">
    <location>
        <begin position="19"/>
        <end position="61"/>
    </location>
</feature>
<evidence type="ECO:0000256" key="10">
    <source>
        <dbReference type="PIRNR" id="PIRNR015601"/>
    </source>
</evidence>
<name>A0A514CK26_9BACT</name>
<dbReference type="InterPro" id="IPR006700">
    <property type="entry name" value="RsmE"/>
</dbReference>
<comment type="function">
    <text evidence="8 10">Specifically methylates the N3 position of the uracil ring of uridine 1498 (m3U1498) in 16S rRNA. Acts on the fully assembled 30S ribosomal subunit.</text>
</comment>
<accession>A0A514CK26</accession>
<evidence type="ECO:0000256" key="7">
    <source>
        <dbReference type="ARBA" id="ARBA00022691"/>
    </source>
</evidence>
<dbReference type="InterPro" id="IPR029026">
    <property type="entry name" value="tRNA_m1G_MTases_N"/>
</dbReference>
<dbReference type="SUPFAM" id="SSF88697">
    <property type="entry name" value="PUA domain-like"/>
    <property type="match status" value="1"/>
</dbReference>
<evidence type="ECO:0000256" key="8">
    <source>
        <dbReference type="ARBA" id="ARBA00025699"/>
    </source>
</evidence>
<dbReference type="Gene3D" id="2.40.240.20">
    <property type="entry name" value="Hypothetical PUA domain-like, domain 1"/>
    <property type="match status" value="1"/>
</dbReference>
<dbReference type="EC" id="2.1.1.193" evidence="10"/>
<dbReference type="EMBL" id="CP041253">
    <property type="protein sequence ID" value="QDH80169.1"/>
    <property type="molecule type" value="Genomic_DNA"/>
</dbReference>
<dbReference type="InterPro" id="IPR046886">
    <property type="entry name" value="RsmE_MTase_dom"/>
</dbReference>
<dbReference type="PIRSF" id="PIRSF015601">
    <property type="entry name" value="MTase_slr0722"/>
    <property type="match status" value="1"/>
</dbReference>
<dbReference type="PANTHER" id="PTHR30027">
    <property type="entry name" value="RIBOSOMAL RNA SMALL SUBUNIT METHYLTRANSFERASE E"/>
    <property type="match status" value="1"/>
</dbReference>
<reference evidence="13 14" key="1">
    <citation type="submission" date="2019-06" db="EMBL/GenBank/DDBJ databases">
        <title>Echinicola alkalisoli sp. nov. isolated from saline soil.</title>
        <authorList>
            <person name="Sun J.-Q."/>
            <person name="Xu L."/>
        </authorList>
    </citation>
    <scope>NUCLEOTIDE SEQUENCE [LARGE SCALE GENOMIC DNA]</scope>
    <source>
        <strain evidence="13 14">LN3S3</strain>
    </source>
</reference>
<evidence type="ECO:0000256" key="6">
    <source>
        <dbReference type="ARBA" id="ARBA00022679"/>
    </source>
</evidence>
<dbReference type="InterPro" id="IPR015947">
    <property type="entry name" value="PUA-like_sf"/>
</dbReference>
<dbReference type="SUPFAM" id="SSF75217">
    <property type="entry name" value="alpha/beta knot"/>
    <property type="match status" value="1"/>
</dbReference>
<keyword evidence="4 10" id="KW-0698">rRNA processing</keyword>
<sequence length="235" mass="26746">MQLFYQKDIPDTGNIILNHEESKHLVKVLRKVIGDEVLLTDGKGHLFTCTITKSDLKRTELSIIEKKETPLPDHRIHLAIAPTKNTDRMEWMLEKITEIGFQELTFLKTTNSERSFLKPDRLEKKMVAACKQSLKTHFPVINPLISFHDLLKNDAFADHQKFIAYVDEAHTHHLFDLAEKNTSYLILIGPEGDFSPEEINLATKNGFAPCSLGNSRLRTETAGLAAVHTFSLKNR</sequence>
<evidence type="ECO:0000313" key="14">
    <source>
        <dbReference type="Proteomes" id="UP000316614"/>
    </source>
</evidence>
<dbReference type="NCBIfam" id="TIGR00046">
    <property type="entry name" value="RsmE family RNA methyltransferase"/>
    <property type="match status" value="1"/>
</dbReference>
<evidence type="ECO:0000259" key="11">
    <source>
        <dbReference type="Pfam" id="PF04452"/>
    </source>
</evidence>
<evidence type="ECO:0000256" key="2">
    <source>
        <dbReference type="ARBA" id="ARBA00005528"/>
    </source>
</evidence>
<dbReference type="GO" id="GO:0005737">
    <property type="term" value="C:cytoplasm"/>
    <property type="evidence" value="ECO:0007669"/>
    <property type="project" value="UniProtKB-SubCell"/>
</dbReference>
<organism evidence="13 14">
    <name type="scientific">Echinicola soli</name>
    <dbReference type="NCBI Taxonomy" id="2591634"/>
    <lineage>
        <taxon>Bacteria</taxon>
        <taxon>Pseudomonadati</taxon>
        <taxon>Bacteroidota</taxon>
        <taxon>Cytophagia</taxon>
        <taxon>Cytophagales</taxon>
        <taxon>Cyclobacteriaceae</taxon>
        <taxon>Echinicola</taxon>
    </lineage>
</organism>
<gene>
    <name evidence="13" type="ORF">FKX85_14425</name>
</gene>
<dbReference type="CDD" id="cd18084">
    <property type="entry name" value="RsmE-like"/>
    <property type="match status" value="1"/>
</dbReference>
<dbReference type="AlphaFoldDB" id="A0A514CK26"/>
<evidence type="ECO:0000256" key="5">
    <source>
        <dbReference type="ARBA" id="ARBA00022603"/>
    </source>
</evidence>
<dbReference type="InterPro" id="IPR046887">
    <property type="entry name" value="RsmE_PUA-like"/>
</dbReference>
<dbReference type="RefSeq" id="WP_141615406.1">
    <property type="nucleotide sequence ID" value="NZ_CP041253.1"/>
</dbReference>
<evidence type="ECO:0000256" key="4">
    <source>
        <dbReference type="ARBA" id="ARBA00022552"/>
    </source>
</evidence>
<keyword evidence="7 10" id="KW-0949">S-adenosyl-L-methionine</keyword>
<dbReference type="KEGG" id="echi:FKX85_14425"/>
<dbReference type="Pfam" id="PF04452">
    <property type="entry name" value="Methyltrans_RNA"/>
    <property type="match status" value="1"/>
</dbReference>
<keyword evidence="6 10" id="KW-0808">Transferase</keyword>